<name>A0ABX4EN08_SEGBR</name>
<evidence type="ECO:0000313" key="2">
    <source>
        <dbReference type="Proteomes" id="UP000216189"/>
    </source>
</evidence>
<comment type="caution">
    <text evidence="1">The sequence shown here is derived from an EMBL/GenBank/DDBJ whole genome shotgun (WGS) entry which is preliminary data.</text>
</comment>
<protein>
    <submittedName>
        <fullName evidence="1">Uncharacterized protein</fullName>
    </submittedName>
</protein>
<keyword evidence="2" id="KW-1185">Reference proteome</keyword>
<reference evidence="1 2" key="1">
    <citation type="submission" date="2017-08" db="EMBL/GenBank/DDBJ databases">
        <title>Comparative genomics of non-oral Prevotella species.</title>
        <authorList>
            <person name="Accetto T."/>
            <person name="Nograsek B."/>
            <person name="Avgustin G."/>
        </authorList>
    </citation>
    <scope>NUCLEOTIDE SEQUENCE [LARGE SCALE GENOMIC DNA]</scope>
    <source>
        <strain evidence="1 2">TC1-1</strain>
    </source>
</reference>
<gene>
    <name evidence="1" type="ORF">CIK91_10290</name>
</gene>
<dbReference type="RefSeq" id="WP_094448821.1">
    <property type="nucleotide sequence ID" value="NZ_CP091801.1"/>
</dbReference>
<sequence>MICKATETLKTNMVIACVSAMQAKPKIKLRPRFVCKDDNSGIHPRTFIMRWNPEISSHKIVDFEESMENFFERDFYYEWSVFDYQKVRVGDRFFMIKVGNGNTGVVMEGTIISYPFKDEDWSGKGRDVRYVRMSPNCMVR</sequence>
<evidence type="ECO:0000313" key="1">
    <source>
        <dbReference type="EMBL" id="OYP54195.1"/>
    </source>
</evidence>
<proteinExistence type="predicted"/>
<dbReference type="Proteomes" id="UP000216189">
    <property type="component" value="Unassembled WGS sequence"/>
</dbReference>
<organism evidence="1 2">
    <name type="scientific">Segatella bryantii</name>
    <name type="common">Prevotella bryantii</name>
    <dbReference type="NCBI Taxonomy" id="77095"/>
    <lineage>
        <taxon>Bacteria</taxon>
        <taxon>Pseudomonadati</taxon>
        <taxon>Bacteroidota</taxon>
        <taxon>Bacteroidia</taxon>
        <taxon>Bacteroidales</taxon>
        <taxon>Prevotellaceae</taxon>
        <taxon>Segatella</taxon>
    </lineage>
</organism>
<dbReference type="EMBL" id="NPJF01000050">
    <property type="protein sequence ID" value="OYP54195.1"/>
    <property type="molecule type" value="Genomic_DNA"/>
</dbReference>
<accession>A0ABX4EN08</accession>